<dbReference type="InterPro" id="IPR044861">
    <property type="entry name" value="IPNS-like_FE2OG_OXY"/>
</dbReference>
<reference evidence="7" key="1">
    <citation type="submission" date="2015-06" db="UniProtKB">
        <authorList>
            <consortium name="EnsemblPlants"/>
        </authorList>
    </citation>
    <scope>IDENTIFICATION</scope>
</reference>
<evidence type="ECO:0000313" key="7">
    <source>
        <dbReference type="EnsemblPlants" id="EMT14164"/>
    </source>
</evidence>
<dbReference type="SUPFAM" id="SSF51197">
    <property type="entry name" value="Clavaminate synthase-like"/>
    <property type="match status" value="1"/>
</dbReference>
<name>R7W8X8_AEGTA</name>
<evidence type="ECO:0000256" key="4">
    <source>
        <dbReference type="ARBA" id="ARBA00023002"/>
    </source>
</evidence>
<dbReference type="InterPro" id="IPR027443">
    <property type="entry name" value="IPNS-like_sf"/>
</dbReference>
<dbReference type="PANTHER" id="PTHR47991">
    <property type="entry name" value="OXOGLUTARATE/IRON-DEPENDENT DIOXYGENASE"/>
    <property type="match status" value="1"/>
</dbReference>
<comment type="cofactor">
    <cofactor evidence="1">
        <name>Fe cation</name>
        <dbReference type="ChEBI" id="CHEBI:24875"/>
    </cofactor>
</comment>
<proteinExistence type="inferred from homology"/>
<dbReference type="FunFam" id="2.60.120.330:FF:000079">
    <property type="entry name" value="Protein SRG1"/>
    <property type="match status" value="1"/>
</dbReference>
<evidence type="ECO:0000256" key="5">
    <source>
        <dbReference type="ARBA" id="ARBA00023004"/>
    </source>
</evidence>
<dbReference type="PROSITE" id="PS51471">
    <property type="entry name" value="FE2OG_OXY"/>
    <property type="match status" value="1"/>
</dbReference>
<dbReference type="InterPro" id="IPR050295">
    <property type="entry name" value="Plant_2OG-oxidoreductases"/>
</dbReference>
<dbReference type="Gene3D" id="2.60.120.330">
    <property type="entry name" value="B-lactam Antibiotic, Isopenicillin N Synthase, Chain"/>
    <property type="match status" value="1"/>
</dbReference>
<evidence type="ECO:0000256" key="2">
    <source>
        <dbReference type="ARBA" id="ARBA00008056"/>
    </source>
</evidence>
<organism evidence="7">
    <name type="scientific">Aegilops tauschii</name>
    <name type="common">Tausch's goatgrass</name>
    <name type="synonym">Aegilops squarrosa</name>
    <dbReference type="NCBI Taxonomy" id="37682"/>
    <lineage>
        <taxon>Eukaryota</taxon>
        <taxon>Viridiplantae</taxon>
        <taxon>Streptophyta</taxon>
        <taxon>Embryophyta</taxon>
        <taxon>Tracheophyta</taxon>
        <taxon>Spermatophyta</taxon>
        <taxon>Magnoliopsida</taxon>
        <taxon>Liliopsida</taxon>
        <taxon>Poales</taxon>
        <taxon>Poaceae</taxon>
        <taxon>BOP clade</taxon>
        <taxon>Pooideae</taxon>
        <taxon>Triticodae</taxon>
        <taxon>Triticeae</taxon>
        <taxon>Triticinae</taxon>
        <taxon>Aegilops</taxon>
    </lineage>
</organism>
<comment type="similarity">
    <text evidence="2 6">Belongs to the iron/ascorbate-dependent oxidoreductase family.</text>
</comment>
<dbReference type="AlphaFoldDB" id="R7W8X8"/>
<dbReference type="InterPro" id="IPR005123">
    <property type="entry name" value="Oxoglu/Fe-dep_dioxygenase_dom"/>
</dbReference>
<dbReference type="Pfam" id="PF03171">
    <property type="entry name" value="2OG-FeII_Oxy"/>
    <property type="match status" value="1"/>
</dbReference>
<accession>R7W8X8</accession>
<evidence type="ECO:0000256" key="1">
    <source>
        <dbReference type="ARBA" id="ARBA00001962"/>
    </source>
</evidence>
<evidence type="ECO:0000256" key="6">
    <source>
        <dbReference type="RuleBase" id="RU003682"/>
    </source>
</evidence>
<evidence type="ECO:0000256" key="3">
    <source>
        <dbReference type="ARBA" id="ARBA00022723"/>
    </source>
</evidence>
<sequence length="364" mass="40521">MEASAKKMLRDEITDATAAAFAGSTVIPDRYVWPDETAGRGSTVVGDDESLKLIPVLDMASLLDGSPEEIAKLGAACRDWGFFQFFPNHVGELHLRNHGVDETVVERVKDSTREFFRLPLEKKKAVGIVKAEDGFQGFGHHFNTSTGKLDWAESLLLGTQPIGHRNMDLWPTELPTFRDAVEKYSLEMTKLKSLLMASMAIDLGIKPETLLETVQGKIQNIVFHHYPPCRHNADKVIGIPPHTDGLFLTIVLEVDATPGLQVSNDGRWFPVRPLPGSLTVFVGDILEVLTNGRYKSVEHRVLVDAERDRTTIATFQDACVAGMVKPLPELAEVARYISIEKHDYVHRQFQALTERANIVDSLKI</sequence>
<keyword evidence="4 6" id="KW-0560">Oxidoreductase</keyword>
<dbReference type="GO" id="GO:0046872">
    <property type="term" value="F:metal ion binding"/>
    <property type="evidence" value="ECO:0007669"/>
    <property type="project" value="UniProtKB-KW"/>
</dbReference>
<keyword evidence="5 6" id="KW-0408">Iron</keyword>
<dbReference type="InterPro" id="IPR026992">
    <property type="entry name" value="DIOX_N"/>
</dbReference>
<dbReference type="EnsemblPlants" id="EMT14164">
    <property type="protein sequence ID" value="EMT14164"/>
    <property type="gene ID" value="F775_12601"/>
</dbReference>
<dbReference type="Pfam" id="PF14226">
    <property type="entry name" value="DIOX_N"/>
    <property type="match status" value="1"/>
</dbReference>
<protein>
    <submittedName>
        <fullName evidence="7">Protein SRG1</fullName>
    </submittedName>
</protein>
<keyword evidence="3 6" id="KW-0479">Metal-binding</keyword>
<dbReference type="GO" id="GO:0016491">
    <property type="term" value="F:oxidoreductase activity"/>
    <property type="evidence" value="ECO:0007669"/>
    <property type="project" value="UniProtKB-KW"/>
</dbReference>